<organism evidence="6 7">
    <name type="scientific">Striga hermonthica</name>
    <name type="common">Purple witchweed</name>
    <name type="synonym">Buchnera hermonthica</name>
    <dbReference type="NCBI Taxonomy" id="68872"/>
    <lineage>
        <taxon>Eukaryota</taxon>
        <taxon>Viridiplantae</taxon>
        <taxon>Streptophyta</taxon>
        <taxon>Embryophyta</taxon>
        <taxon>Tracheophyta</taxon>
        <taxon>Spermatophyta</taxon>
        <taxon>Magnoliopsida</taxon>
        <taxon>eudicotyledons</taxon>
        <taxon>Gunneridae</taxon>
        <taxon>Pentapetalae</taxon>
        <taxon>asterids</taxon>
        <taxon>lamiids</taxon>
        <taxon>Lamiales</taxon>
        <taxon>Orobanchaceae</taxon>
        <taxon>Buchnereae</taxon>
        <taxon>Striga</taxon>
    </lineage>
</organism>
<dbReference type="InterPro" id="IPR043128">
    <property type="entry name" value="Rev_trsase/Diguanyl_cyclase"/>
</dbReference>
<feature type="domain" description="Reverse transcriptase" evidence="3">
    <location>
        <begin position="507"/>
        <end position="666"/>
    </location>
</feature>
<dbReference type="InterPro" id="IPR041577">
    <property type="entry name" value="RT_RNaseH_2"/>
</dbReference>
<comment type="caution">
    <text evidence="6">The sequence shown here is derived from an EMBL/GenBank/DDBJ whole genome shotgun (WGS) entry which is preliminary data.</text>
</comment>
<dbReference type="Gene3D" id="3.30.70.270">
    <property type="match status" value="2"/>
</dbReference>
<feature type="non-terminal residue" evidence="6">
    <location>
        <position position="903"/>
    </location>
</feature>
<evidence type="ECO:0000313" key="7">
    <source>
        <dbReference type="Proteomes" id="UP001153555"/>
    </source>
</evidence>
<evidence type="ECO:0008006" key="8">
    <source>
        <dbReference type="Google" id="ProtNLM"/>
    </source>
</evidence>
<evidence type="ECO:0000313" key="6">
    <source>
        <dbReference type="EMBL" id="CAA0825008.1"/>
    </source>
</evidence>
<gene>
    <name evidence="6" type="ORF">SHERM_21836</name>
</gene>
<evidence type="ECO:0000256" key="2">
    <source>
        <dbReference type="SAM" id="MobiDB-lite"/>
    </source>
</evidence>
<feature type="compositionally biased region" description="Basic and acidic residues" evidence="2">
    <location>
        <begin position="189"/>
        <end position="220"/>
    </location>
</feature>
<dbReference type="InterPro" id="IPR050951">
    <property type="entry name" value="Retrovirus_Pol_polyprotein"/>
</dbReference>
<dbReference type="EMBL" id="CACSLK010025829">
    <property type="protein sequence ID" value="CAA0825008.1"/>
    <property type="molecule type" value="Genomic_DNA"/>
</dbReference>
<evidence type="ECO:0000259" key="5">
    <source>
        <dbReference type="Pfam" id="PF17919"/>
    </source>
</evidence>
<keyword evidence="7" id="KW-1185">Reference proteome</keyword>
<protein>
    <recommendedName>
        <fullName evidence="8">Reverse transcriptase domain-containing protein</fullName>
    </recommendedName>
</protein>
<dbReference type="InterPro" id="IPR043502">
    <property type="entry name" value="DNA/RNA_pol_sf"/>
</dbReference>
<dbReference type="CDD" id="cd01647">
    <property type="entry name" value="RT_LTR"/>
    <property type="match status" value="1"/>
</dbReference>
<proteinExistence type="predicted"/>
<dbReference type="InterPro" id="IPR005162">
    <property type="entry name" value="Retrotrans_gag_dom"/>
</dbReference>
<feature type="domain" description="Retrotransposon gag" evidence="4">
    <location>
        <begin position="58"/>
        <end position="147"/>
    </location>
</feature>
<dbReference type="SUPFAM" id="SSF56672">
    <property type="entry name" value="DNA/RNA polymerases"/>
    <property type="match status" value="1"/>
</dbReference>
<dbReference type="AlphaFoldDB" id="A0A9N7N9H6"/>
<evidence type="ECO:0000256" key="1">
    <source>
        <dbReference type="ARBA" id="ARBA00023268"/>
    </source>
</evidence>
<feature type="non-terminal residue" evidence="6">
    <location>
        <position position="1"/>
    </location>
</feature>
<evidence type="ECO:0000259" key="3">
    <source>
        <dbReference type="Pfam" id="PF00078"/>
    </source>
</evidence>
<dbReference type="Pfam" id="PF17919">
    <property type="entry name" value="RT_RNaseH_2"/>
    <property type="match status" value="1"/>
</dbReference>
<dbReference type="Gene3D" id="3.10.10.10">
    <property type="entry name" value="HIV Type 1 Reverse Transcriptase, subunit A, domain 1"/>
    <property type="match status" value="1"/>
</dbReference>
<reference evidence="6" key="1">
    <citation type="submission" date="2019-12" db="EMBL/GenBank/DDBJ databases">
        <authorList>
            <person name="Scholes J."/>
        </authorList>
    </citation>
    <scope>NUCLEOTIDE SEQUENCE</scope>
</reference>
<dbReference type="OrthoDB" id="101614at2759"/>
<dbReference type="GO" id="GO:0003824">
    <property type="term" value="F:catalytic activity"/>
    <property type="evidence" value="ECO:0007669"/>
    <property type="project" value="UniProtKB-KW"/>
</dbReference>
<dbReference type="Pfam" id="PF00078">
    <property type="entry name" value="RVT_1"/>
    <property type="match status" value="1"/>
</dbReference>
<evidence type="ECO:0000259" key="4">
    <source>
        <dbReference type="Pfam" id="PF03732"/>
    </source>
</evidence>
<dbReference type="PANTHER" id="PTHR37984">
    <property type="entry name" value="PROTEIN CBG26694"/>
    <property type="match status" value="1"/>
</dbReference>
<sequence>SSRGHPFSQHVLDADLPQGFRELNIWYDGSTDPSRHLRSFENMAVLHRYNDPVQCRAFLTTLRGPAQDWFHQLPPGAVRDFDGFSSSFLNQFASVKAQEKSYLTLIGMQQKEGESLRDYVARYTRASVDVPSATEEIKSGGLTRGLLPGLCRNSLAKRPGRTLDEVLGRCVKYMNVEEAEADFLQAAKAKTESQDEKKDKKPITSGERKGSPKSEWEGRSRGWRTTQYTPMSASNARILEVMEKEIRESVVRWPRTRKDGPTKPKSDLYCRFHKDYGHNTEECRHLKNEIERLIKAGHLKEKVKMVRFVVVDVESAYNVILGRPALNAFQAIVSTYHMKLKIPVGDKVGEARGDQKLSRTCYQIAVKTNQRTEVEGKKSVMSEKRPRNSDLEPHGELMEIQIREMKEQTTKVGKDLKDELRNQLITLLKEFRDVFAFTPEELTGIDPTIMEHKLNVDPLRKPVKQRLRRHGEEIDKAIEIEVDKLLRAGHVKEIQFPEWISNTVMVRKALNKWRMCIDFRDLNLACPKDHYPLPRNDQLTDSTAGCELLSMMDASQGYHQIPLCPEDQSKVSFVTSKGMYCYVVMSFGLKNAGATYQRLMDRMFKSQIGQNIEVYVDDILVKSKASTSHPDDLRETFKTLRAFGMKLNPNKCAFGVKAGRFLGYIVTERGIEVNREKVKAILDMAPPRNIRDVQVLTGRIAGLSRFIARAAEKSFPFFRLLKKKSTFSWSDEAQMAFEKLKEFLGELPLLTKPEPGDELVLYISVGSVSLSSVLLQEEGGVQQQIYYTSRVLQGAETRYSEIEKAALTLVITARKLRPYFLNHVVVVRTNFQLGETLGRPTVSGRLVKWAIELSEYAIKYEPRRAIKTQALTNFIQEGTKGEENKLVMHVDRSSAAKGSGLGI</sequence>
<dbReference type="InterPro" id="IPR000477">
    <property type="entry name" value="RT_dom"/>
</dbReference>
<feature type="domain" description="Reverse transcriptase/retrotransposon-derived protein RNase H-like" evidence="5">
    <location>
        <begin position="729"/>
        <end position="826"/>
    </location>
</feature>
<dbReference type="Proteomes" id="UP001153555">
    <property type="component" value="Unassembled WGS sequence"/>
</dbReference>
<dbReference type="PANTHER" id="PTHR37984:SF5">
    <property type="entry name" value="PROTEIN NYNRIN-LIKE"/>
    <property type="match status" value="1"/>
</dbReference>
<accession>A0A9N7N9H6</accession>
<keyword evidence="1" id="KW-0511">Multifunctional enzyme</keyword>
<name>A0A9N7N9H6_STRHE</name>
<feature type="region of interest" description="Disordered" evidence="2">
    <location>
        <begin position="187"/>
        <end position="229"/>
    </location>
</feature>
<dbReference type="Pfam" id="PF03732">
    <property type="entry name" value="Retrotrans_gag"/>
    <property type="match status" value="1"/>
</dbReference>